<evidence type="ECO:0000256" key="4">
    <source>
        <dbReference type="ARBA" id="ARBA00022485"/>
    </source>
</evidence>
<keyword evidence="4" id="KW-0411">Iron-sulfur</keyword>
<dbReference type="AlphaFoldDB" id="A0A4Z1PKL1"/>
<sequence length="586" mass="64855">MTPSPRVYTAKRRSLHHNALPSPDTKSSTTVPSDYGSDIDIDIDTDLLTVSAQARSKETDLGSDYGSDFDIEGEAILEDLLGEVEGRTGGDERGVAFLPTLSAGGRESLGTTATFFSCDETVGEGLRDDGEQKEAQEDGAEREDGGARREIVIALDSKKSSSSSEPDVVTTRGSMAPPPPPDTRSPLERFRSPPMKPLSVSDLVSPAWCELQYWFTLTSKLGRKKRTPAMKAGTKVHAVLEAQVHDVVPVDVTTREDGWGLRIWNVIQGLRTLRATGMTRELEVWGVIDGQVVNGIIDEIGIKCPDPELEEALELSKTKQDGAKMALPPEQKTILDYYDMPSSHQHDTASSWLGSLAALDESPKKIYITDVKTRMASSLPKGGSLKPTNMQLHIYHHLFVSLATNSVQADTIFDRYKLKANATFTDGFIAAIAGLEDNFISETVTDEPFAEFNSRSDSVSELSQHNTLTLLWSLMMTEFARTVPSVAHVGNILQAEFRKQSDGSMIGNKVFPYEEGVLREYIEDVMKWWRGEREARGVDMEDAWKCGSCEFKEGCEWRESKVKEAVEKFRERQESLANKKRKSKSG</sequence>
<reference evidence="8 9" key="1">
    <citation type="submission" date="2019-04" db="EMBL/GenBank/DDBJ databases">
        <title>High contiguity whole genome sequence and gene annotation resource for two Venturia nashicola isolates.</title>
        <authorList>
            <person name="Prokchorchik M."/>
            <person name="Won K."/>
            <person name="Lee Y."/>
            <person name="Choi E.D."/>
            <person name="Segonzac C."/>
            <person name="Sohn K.H."/>
        </authorList>
    </citation>
    <scope>NUCLEOTIDE SEQUENCE [LARGE SCALE GENOMIC DNA]</scope>
    <source>
        <strain evidence="8 9">PRI2</strain>
    </source>
</reference>
<evidence type="ECO:0000313" key="9">
    <source>
        <dbReference type="Proteomes" id="UP000298493"/>
    </source>
</evidence>
<dbReference type="GO" id="GO:0036297">
    <property type="term" value="P:interstrand cross-link repair"/>
    <property type="evidence" value="ECO:0007669"/>
    <property type="project" value="TreeGrafter"/>
</dbReference>
<evidence type="ECO:0000256" key="1">
    <source>
        <dbReference type="ARBA" id="ARBA00001966"/>
    </source>
</evidence>
<feature type="region of interest" description="Disordered" evidence="7">
    <location>
        <begin position="122"/>
        <end position="193"/>
    </location>
</feature>
<dbReference type="GO" id="GO:0005739">
    <property type="term" value="C:mitochondrion"/>
    <property type="evidence" value="ECO:0007669"/>
    <property type="project" value="TreeGrafter"/>
</dbReference>
<dbReference type="GO" id="GO:0051539">
    <property type="term" value="F:4 iron, 4 sulfur cluster binding"/>
    <property type="evidence" value="ECO:0007669"/>
    <property type="project" value="UniProtKB-KW"/>
</dbReference>
<dbReference type="Proteomes" id="UP000298493">
    <property type="component" value="Unassembled WGS sequence"/>
</dbReference>
<evidence type="ECO:0000313" key="8">
    <source>
        <dbReference type="EMBL" id="TID22404.1"/>
    </source>
</evidence>
<keyword evidence="6" id="KW-0378">Hydrolase</keyword>
<comment type="cofactor">
    <cofactor evidence="1">
        <name>[4Fe-4S] cluster</name>
        <dbReference type="ChEBI" id="CHEBI:49883"/>
    </cofactor>
</comment>
<feature type="region of interest" description="Disordered" evidence="7">
    <location>
        <begin position="1"/>
        <end position="38"/>
    </location>
</feature>
<organism evidence="8 9">
    <name type="scientific">Venturia nashicola</name>
    <dbReference type="NCBI Taxonomy" id="86259"/>
    <lineage>
        <taxon>Eukaryota</taxon>
        <taxon>Fungi</taxon>
        <taxon>Dikarya</taxon>
        <taxon>Ascomycota</taxon>
        <taxon>Pezizomycotina</taxon>
        <taxon>Dothideomycetes</taxon>
        <taxon>Pleosporomycetidae</taxon>
        <taxon>Venturiales</taxon>
        <taxon>Venturiaceae</taxon>
        <taxon>Venturia</taxon>
    </lineage>
</organism>
<keyword evidence="4" id="KW-0004">4Fe-4S</keyword>
<evidence type="ECO:0000256" key="7">
    <source>
        <dbReference type="SAM" id="MobiDB-lite"/>
    </source>
</evidence>
<dbReference type="GO" id="GO:0005634">
    <property type="term" value="C:nucleus"/>
    <property type="evidence" value="ECO:0007669"/>
    <property type="project" value="TreeGrafter"/>
</dbReference>
<comment type="subunit">
    <text evidence="3">Monomer.</text>
</comment>
<evidence type="ECO:0000256" key="2">
    <source>
        <dbReference type="ARBA" id="ARBA00009797"/>
    </source>
</evidence>
<dbReference type="EMBL" id="SNSC02000008">
    <property type="protein sequence ID" value="TID22404.1"/>
    <property type="molecule type" value="Genomic_DNA"/>
</dbReference>
<keyword evidence="6" id="KW-0269">Exonuclease</keyword>
<feature type="compositionally biased region" description="Basic and acidic residues" evidence="7">
    <location>
        <begin position="142"/>
        <end position="159"/>
    </location>
</feature>
<comment type="similarity">
    <text evidence="2">Belongs to the EXO5 family.</text>
</comment>
<name>A0A4Z1PKL1_9PEZI</name>
<comment type="caution">
    <text evidence="8">The sequence shown here is derived from an EMBL/GenBank/DDBJ whole genome shotgun (WGS) entry which is preliminary data.</text>
</comment>
<dbReference type="Pfam" id="PF09810">
    <property type="entry name" value="Exo5"/>
    <property type="match status" value="1"/>
</dbReference>
<protein>
    <submittedName>
        <fullName evidence="8">Putative tripeptidyl-peptidase</fullName>
    </submittedName>
</protein>
<evidence type="ECO:0000256" key="6">
    <source>
        <dbReference type="ARBA" id="ARBA00022839"/>
    </source>
</evidence>
<keyword evidence="9" id="KW-1185">Reference proteome</keyword>
<feature type="compositionally biased region" description="Basic and acidic residues" evidence="7">
    <location>
        <begin position="125"/>
        <end position="136"/>
    </location>
</feature>
<dbReference type="InterPro" id="IPR019190">
    <property type="entry name" value="EXOV"/>
</dbReference>
<evidence type="ECO:0000256" key="3">
    <source>
        <dbReference type="ARBA" id="ARBA00011245"/>
    </source>
</evidence>
<dbReference type="PANTHER" id="PTHR14464">
    <property type="entry name" value="EXONUCLEASE V"/>
    <property type="match status" value="1"/>
</dbReference>
<dbReference type="GO" id="GO:0045145">
    <property type="term" value="F:single-stranded DNA 5'-3' DNA exonuclease activity"/>
    <property type="evidence" value="ECO:0007669"/>
    <property type="project" value="InterPro"/>
</dbReference>
<accession>A0A4Z1PKL1</accession>
<gene>
    <name evidence="8" type="ORF">E6O75_ATG11198</name>
</gene>
<proteinExistence type="inferred from homology"/>
<keyword evidence="4" id="KW-0479">Metal-binding</keyword>
<keyword evidence="4" id="KW-0408">Iron</keyword>
<evidence type="ECO:0000256" key="5">
    <source>
        <dbReference type="ARBA" id="ARBA00022722"/>
    </source>
</evidence>
<dbReference type="PANTHER" id="PTHR14464:SF4">
    <property type="entry name" value="EXONUCLEASE V"/>
    <property type="match status" value="1"/>
</dbReference>
<keyword evidence="5" id="KW-0540">Nuclease</keyword>